<dbReference type="GO" id="GO:0003735">
    <property type="term" value="F:structural constituent of ribosome"/>
    <property type="evidence" value="ECO:0007669"/>
    <property type="project" value="InterPro"/>
</dbReference>
<comment type="caution">
    <text evidence="5">The sequence shown here is derived from an EMBL/GenBank/DDBJ whole genome shotgun (WGS) entry which is preliminary data.</text>
</comment>
<evidence type="ECO:0000256" key="4">
    <source>
        <dbReference type="SAM" id="MobiDB-lite"/>
    </source>
</evidence>
<dbReference type="EMBL" id="NVUU01000042">
    <property type="protein sequence ID" value="PCI94279.1"/>
    <property type="molecule type" value="Genomic_DNA"/>
</dbReference>
<gene>
    <name evidence="3 5" type="primary">rpsP</name>
    <name evidence="5" type="ORF">COB11_04060</name>
</gene>
<dbReference type="InterPro" id="IPR023803">
    <property type="entry name" value="Ribosomal_bS16_dom_sf"/>
</dbReference>
<evidence type="ECO:0000256" key="3">
    <source>
        <dbReference type="HAMAP-Rule" id="MF_00385"/>
    </source>
</evidence>
<dbReference type="Gene3D" id="3.30.1320.10">
    <property type="match status" value="1"/>
</dbReference>
<keyword evidence="1 3" id="KW-0689">Ribosomal protein</keyword>
<name>A0A2A4YIG8_UNCAE</name>
<dbReference type="Proteomes" id="UP000217838">
    <property type="component" value="Unassembled WGS sequence"/>
</dbReference>
<feature type="compositionally biased region" description="Low complexity" evidence="4">
    <location>
        <begin position="116"/>
        <end position="127"/>
    </location>
</feature>
<keyword evidence="2 3" id="KW-0687">Ribonucleoprotein</keyword>
<dbReference type="GO" id="GO:0005737">
    <property type="term" value="C:cytoplasm"/>
    <property type="evidence" value="ECO:0007669"/>
    <property type="project" value="UniProtKB-ARBA"/>
</dbReference>
<dbReference type="Pfam" id="PF00886">
    <property type="entry name" value="Ribosomal_S16"/>
    <property type="match status" value="1"/>
</dbReference>
<dbReference type="InterPro" id="IPR000307">
    <property type="entry name" value="Ribosomal_bS16"/>
</dbReference>
<evidence type="ECO:0000313" key="5">
    <source>
        <dbReference type="EMBL" id="PCI94279.1"/>
    </source>
</evidence>
<organism evidence="5 6">
    <name type="scientific">Aerophobetes bacterium</name>
    <dbReference type="NCBI Taxonomy" id="2030807"/>
    <lineage>
        <taxon>Bacteria</taxon>
        <taxon>Candidatus Aerophobota</taxon>
    </lineage>
</organism>
<evidence type="ECO:0000256" key="1">
    <source>
        <dbReference type="ARBA" id="ARBA00022980"/>
    </source>
</evidence>
<evidence type="ECO:0000313" key="6">
    <source>
        <dbReference type="Proteomes" id="UP000217838"/>
    </source>
</evidence>
<feature type="compositionally biased region" description="Basic residues" evidence="4">
    <location>
        <begin position="98"/>
        <end position="109"/>
    </location>
</feature>
<dbReference type="AlphaFoldDB" id="A0A2A4YIG8"/>
<feature type="compositionally biased region" description="Basic and acidic residues" evidence="4">
    <location>
        <begin position="87"/>
        <end position="97"/>
    </location>
</feature>
<proteinExistence type="inferred from homology"/>
<reference evidence="6" key="1">
    <citation type="submission" date="2017-08" db="EMBL/GenBank/DDBJ databases">
        <title>A dynamic microbial community with high functional redundancy inhabits the cold, oxic subseafloor aquifer.</title>
        <authorList>
            <person name="Tully B.J."/>
            <person name="Wheat C.G."/>
            <person name="Glazer B.T."/>
            <person name="Huber J.A."/>
        </authorList>
    </citation>
    <scope>NUCLEOTIDE SEQUENCE [LARGE SCALE GENOMIC DNA]</scope>
</reference>
<dbReference type="PANTHER" id="PTHR12919:SF20">
    <property type="entry name" value="SMALL RIBOSOMAL SUBUNIT PROTEIN BS16M"/>
    <property type="match status" value="1"/>
</dbReference>
<dbReference type="GO" id="GO:0006412">
    <property type="term" value="P:translation"/>
    <property type="evidence" value="ECO:0007669"/>
    <property type="project" value="UniProtKB-UniRule"/>
</dbReference>
<dbReference type="HAMAP" id="MF_00385">
    <property type="entry name" value="Ribosomal_bS16"/>
    <property type="match status" value="1"/>
</dbReference>
<dbReference type="NCBIfam" id="TIGR00002">
    <property type="entry name" value="S16"/>
    <property type="match status" value="1"/>
</dbReference>
<protein>
    <recommendedName>
        <fullName evidence="3">Small ribosomal subunit protein bS16</fullName>
    </recommendedName>
</protein>
<evidence type="ECO:0000256" key="2">
    <source>
        <dbReference type="ARBA" id="ARBA00023274"/>
    </source>
</evidence>
<comment type="similarity">
    <text evidence="3">Belongs to the bacterial ribosomal protein bS16 family.</text>
</comment>
<dbReference type="GO" id="GO:0015935">
    <property type="term" value="C:small ribosomal subunit"/>
    <property type="evidence" value="ECO:0007669"/>
    <property type="project" value="TreeGrafter"/>
</dbReference>
<dbReference type="PANTHER" id="PTHR12919">
    <property type="entry name" value="30S RIBOSOMAL PROTEIN S16"/>
    <property type="match status" value="1"/>
</dbReference>
<feature type="region of interest" description="Disordered" evidence="4">
    <location>
        <begin position="87"/>
        <end position="143"/>
    </location>
</feature>
<sequence length="143" mass="16147">MALKIRLRQQGRTNRLTYRLVLANSRSPRDGKYVEMLGWYCPCETKGNTLHVEAERVEFWLNQGAQLSEKAESLVKKAAPSVMKTYKERIEKRDAKLRDKRKAARKKAGEKKPVAKKAAPAKAAAKPVAKKAPVKKSTEKKDA</sequence>
<accession>A0A2A4YIG8</accession>
<dbReference type="SUPFAM" id="SSF54565">
    <property type="entry name" value="Ribosomal protein S16"/>
    <property type="match status" value="1"/>
</dbReference>